<dbReference type="Proteomes" id="UP000033870">
    <property type="component" value="Unassembled WGS sequence"/>
</dbReference>
<evidence type="ECO:0000313" key="2">
    <source>
        <dbReference type="Proteomes" id="UP000033870"/>
    </source>
</evidence>
<name>A0A0G1YFA2_9BACT</name>
<gene>
    <name evidence="1" type="ORF">UY92_C0010G0019</name>
</gene>
<protein>
    <submittedName>
        <fullName evidence="1">Uncharacterized protein</fullName>
    </submittedName>
</protein>
<dbReference type="EMBL" id="LCRX01000010">
    <property type="protein sequence ID" value="KKW42103.1"/>
    <property type="molecule type" value="Genomic_DNA"/>
</dbReference>
<reference evidence="1 2" key="1">
    <citation type="journal article" date="2015" name="Nature">
        <title>rRNA introns, odd ribosomes, and small enigmatic genomes across a large radiation of phyla.</title>
        <authorList>
            <person name="Brown C.T."/>
            <person name="Hug L.A."/>
            <person name="Thomas B.C."/>
            <person name="Sharon I."/>
            <person name="Castelle C.J."/>
            <person name="Singh A."/>
            <person name="Wilkins M.J."/>
            <person name="Williams K.H."/>
            <person name="Banfield J.F."/>
        </authorList>
    </citation>
    <scope>NUCLEOTIDE SEQUENCE [LARGE SCALE GENOMIC DNA]</scope>
</reference>
<sequence length="130" mass="14226">MTYDLVPDRVFLTDDCSEANRPNCKQRGRPHVHIGCGGHNNWPIGSVAGLVTIVKCLQAADFLTAEQSQDAQAKLKARDGAGLAELAETETEADLRRYEFVLFIGKGEDPLAPAYRERAALVIHSVFFPG</sequence>
<evidence type="ECO:0000313" key="1">
    <source>
        <dbReference type="EMBL" id="KKW42103.1"/>
    </source>
</evidence>
<dbReference type="AlphaFoldDB" id="A0A0G1YFA2"/>
<organism evidence="1 2">
    <name type="scientific">Candidatus Magasanikbacteria bacterium GW2011_GWA2_56_11</name>
    <dbReference type="NCBI Taxonomy" id="1619044"/>
    <lineage>
        <taxon>Bacteria</taxon>
        <taxon>Candidatus Magasanikiibacteriota</taxon>
    </lineage>
</organism>
<comment type="caution">
    <text evidence="1">The sequence shown here is derived from an EMBL/GenBank/DDBJ whole genome shotgun (WGS) entry which is preliminary data.</text>
</comment>
<dbReference type="STRING" id="1619044.UY92_C0010G0019"/>
<accession>A0A0G1YFA2</accession>
<proteinExistence type="predicted"/>